<accession>A0ABD5NXV5</accession>
<dbReference type="Pfam" id="PF26236">
    <property type="entry name" value="DUF8054_N"/>
    <property type="match status" value="1"/>
</dbReference>
<evidence type="ECO:0000313" key="6">
    <source>
        <dbReference type="Proteomes" id="UP001595821"/>
    </source>
</evidence>
<dbReference type="RefSeq" id="WP_246966358.1">
    <property type="nucleotide sequence ID" value="NZ_CP095397.1"/>
</dbReference>
<dbReference type="Pfam" id="PF26238">
    <property type="entry name" value="DUF8054_M"/>
    <property type="match status" value="1"/>
</dbReference>
<protein>
    <submittedName>
        <fullName evidence="5">Uncharacterized protein</fullName>
    </submittedName>
</protein>
<name>A0ABD5NXV5_9EURY</name>
<dbReference type="EMBL" id="JBHSDJ010000016">
    <property type="protein sequence ID" value="MFC4246763.1"/>
    <property type="molecule type" value="Genomic_DNA"/>
</dbReference>
<gene>
    <name evidence="5" type="ORF">ACFOZ7_07090</name>
</gene>
<keyword evidence="1" id="KW-0812">Transmembrane</keyword>
<dbReference type="InterPro" id="IPR058775">
    <property type="entry name" value="DUF8054_M"/>
</dbReference>
<dbReference type="Proteomes" id="UP001595821">
    <property type="component" value="Unassembled WGS sequence"/>
</dbReference>
<dbReference type="AlphaFoldDB" id="A0ABD5NXV5"/>
<feature type="domain" description="DUF8054" evidence="3">
    <location>
        <begin position="232"/>
        <end position="272"/>
    </location>
</feature>
<dbReference type="InterPro" id="IPR058675">
    <property type="entry name" value="DUF8054_C"/>
</dbReference>
<keyword evidence="1" id="KW-1133">Transmembrane helix</keyword>
<evidence type="ECO:0000313" key="5">
    <source>
        <dbReference type="EMBL" id="MFC4246763.1"/>
    </source>
</evidence>
<evidence type="ECO:0000259" key="3">
    <source>
        <dbReference type="Pfam" id="PF26237"/>
    </source>
</evidence>
<evidence type="ECO:0000259" key="4">
    <source>
        <dbReference type="Pfam" id="PF26238"/>
    </source>
</evidence>
<reference evidence="5 6" key="1">
    <citation type="journal article" date="2014" name="Int. J. Syst. Evol. Microbiol.">
        <title>Complete genome sequence of Corynebacterium casei LMG S-19264T (=DSM 44701T), isolated from a smear-ripened cheese.</title>
        <authorList>
            <consortium name="US DOE Joint Genome Institute (JGI-PGF)"/>
            <person name="Walter F."/>
            <person name="Albersmeier A."/>
            <person name="Kalinowski J."/>
            <person name="Ruckert C."/>
        </authorList>
    </citation>
    <scope>NUCLEOTIDE SEQUENCE [LARGE SCALE GENOMIC DNA]</scope>
    <source>
        <strain evidence="5 6">IBRC-M 10912</strain>
    </source>
</reference>
<dbReference type="InterPro" id="IPR058674">
    <property type="entry name" value="DUF8054_N"/>
</dbReference>
<feature type="transmembrane region" description="Helical" evidence="1">
    <location>
        <begin position="34"/>
        <end position="54"/>
    </location>
</feature>
<proteinExistence type="predicted"/>
<comment type="caution">
    <text evidence="5">The sequence shown here is derived from an EMBL/GenBank/DDBJ whole genome shotgun (WGS) entry which is preliminary data.</text>
</comment>
<organism evidence="5 6">
    <name type="scientific">Natribaculum luteum</name>
    <dbReference type="NCBI Taxonomy" id="1586232"/>
    <lineage>
        <taxon>Archaea</taxon>
        <taxon>Methanobacteriati</taxon>
        <taxon>Methanobacteriota</taxon>
        <taxon>Stenosarchaea group</taxon>
        <taxon>Halobacteria</taxon>
        <taxon>Halobacteriales</taxon>
        <taxon>Natrialbaceae</taxon>
        <taxon>Natribaculum</taxon>
    </lineage>
</organism>
<keyword evidence="1" id="KW-0472">Membrane</keyword>
<evidence type="ECO:0000259" key="2">
    <source>
        <dbReference type="Pfam" id="PF26236"/>
    </source>
</evidence>
<evidence type="ECO:0000256" key="1">
    <source>
        <dbReference type="SAM" id="Phobius"/>
    </source>
</evidence>
<feature type="domain" description="DUF8054" evidence="2">
    <location>
        <begin position="22"/>
        <end position="100"/>
    </location>
</feature>
<dbReference type="GeneID" id="71854271"/>
<feature type="domain" description="DUF8054" evidence="4">
    <location>
        <begin position="117"/>
        <end position="229"/>
    </location>
</feature>
<sequence length="299" mass="32838">MVQFVSPATRHVMRLVSDLAGRLRQPEYTGSNRCLPCTAVNVTIAVGLATAIGFYTTVPAGLLAFLACVGVIYARGYLVPGTPTLTKRYLPASVLRLFGKAAVQERTLECGADEPVWAALTDAGVTTRAASDDGLRLTDAFRDRWHRERRRYRDVPPSLEEVAAVVDADEITERDTLAFSVDGARLLEWDSKAALVADVAAARVLDDWFADWDEVDRDARLDVLLRLRLLLDHCPACGGDVDRDHERVDPCCQKARTYVWTECADCEAVVAEIAVPDSNLEEWAELGDVGERATSTASR</sequence>
<feature type="transmembrane region" description="Helical" evidence="1">
    <location>
        <begin position="60"/>
        <end position="78"/>
    </location>
</feature>
<dbReference type="Pfam" id="PF26237">
    <property type="entry name" value="DUF8054_C"/>
    <property type="match status" value="1"/>
</dbReference>